<evidence type="ECO:0000256" key="4">
    <source>
        <dbReference type="ARBA" id="ARBA00022679"/>
    </source>
</evidence>
<dbReference type="AlphaFoldDB" id="A0A3B1DSM2"/>
<evidence type="ECO:0000256" key="3">
    <source>
        <dbReference type="ARBA" id="ARBA00022676"/>
    </source>
</evidence>
<dbReference type="PROSITE" id="PS50106">
    <property type="entry name" value="PDZ"/>
    <property type="match status" value="1"/>
</dbReference>
<dbReference type="GO" id="GO:0004588">
    <property type="term" value="F:orotate phosphoribosyltransferase activity"/>
    <property type="evidence" value="ECO:0007669"/>
    <property type="project" value="UniProtKB-EC"/>
</dbReference>
<name>A0A3B1DSM2_9ZZZZ</name>
<gene>
    <name evidence="7" type="ORF">MNBD_PLANCTO03-1888</name>
</gene>
<dbReference type="PANTHER" id="PTHR19278:SF9">
    <property type="entry name" value="URIDINE 5'-MONOPHOSPHATE SYNTHASE"/>
    <property type="match status" value="1"/>
</dbReference>
<dbReference type="InterPro" id="IPR001478">
    <property type="entry name" value="PDZ"/>
</dbReference>
<evidence type="ECO:0000256" key="2">
    <source>
        <dbReference type="ARBA" id="ARBA00011971"/>
    </source>
</evidence>
<accession>A0A3B1DSM2</accession>
<dbReference type="GO" id="GO:0019856">
    <property type="term" value="P:pyrimidine nucleobase biosynthetic process"/>
    <property type="evidence" value="ECO:0007669"/>
    <property type="project" value="TreeGrafter"/>
</dbReference>
<comment type="pathway">
    <text evidence="1">Pyrimidine metabolism; UMP biosynthesis via de novo pathway; UMP from orotate: step 1/2.</text>
</comment>
<organism evidence="7">
    <name type="scientific">hydrothermal vent metagenome</name>
    <dbReference type="NCBI Taxonomy" id="652676"/>
    <lineage>
        <taxon>unclassified sequences</taxon>
        <taxon>metagenomes</taxon>
        <taxon>ecological metagenomes</taxon>
    </lineage>
</organism>
<evidence type="ECO:0000313" key="7">
    <source>
        <dbReference type="EMBL" id="VAX41911.1"/>
    </source>
</evidence>
<reference evidence="7" key="1">
    <citation type="submission" date="2018-06" db="EMBL/GenBank/DDBJ databases">
        <authorList>
            <person name="Zhirakovskaya E."/>
        </authorList>
    </citation>
    <scope>NUCLEOTIDE SEQUENCE</scope>
</reference>
<dbReference type="SUPFAM" id="SSF53271">
    <property type="entry name" value="PRTase-like"/>
    <property type="match status" value="1"/>
</dbReference>
<sequence length="201" mass="21735">MRRLEACTTTEHYDRGMTTTIDRAGLARKIAEASLLRGEFTLRSGRTSSYYLDKYLFSTQPKVLRELGVLFAERVAAIARDEGEPIARLAGAELGGIPLVTVAGLETGLPTIFVRNAKKDYGTAKQLEGAIEPGDRVVFVEDVTTTGGQSLEAVGVLREAGADVRAIICTIDRQEGARKNIEAAGVRFEALFTKADLGIDE</sequence>
<dbReference type="EMBL" id="UOGK01000612">
    <property type="protein sequence ID" value="VAX41911.1"/>
    <property type="molecule type" value="Genomic_DNA"/>
</dbReference>
<evidence type="ECO:0000259" key="6">
    <source>
        <dbReference type="PROSITE" id="PS50106"/>
    </source>
</evidence>
<dbReference type="EC" id="2.4.2.10" evidence="2"/>
<dbReference type="InterPro" id="IPR000836">
    <property type="entry name" value="PRTase_dom"/>
</dbReference>
<evidence type="ECO:0000256" key="1">
    <source>
        <dbReference type="ARBA" id="ARBA00004889"/>
    </source>
</evidence>
<dbReference type="UniPathway" id="UPA00070">
    <property type="reaction ID" value="UER00119"/>
</dbReference>
<dbReference type="InterPro" id="IPR023031">
    <property type="entry name" value="OPRT"/>
</dbReference>
<dbReference type="InterPro" id="IPR004467">
    <property type="entry name" value="Or_phspho_trans_dom"/>
</dbReference>
<dbReference type="InterPro" id="IPR029057">
    <property type="entry name" value="PRTase-like"/>
</dbReference>
<evidence type="ECO:0000256" key="5">
    <source>
        <dbReference type="ARBA" id="ARBA00022975"/>
    </source>
</evidence>
<proteinExistence type="inferred from homology"/>
<dbReference type="PANTHER" id="PTHR19278">
    <property type="entry name" value="OROTATE PHOSPHORIBOSYLTRANSFERASE"/>
    <property type="match status" value="1"/>
</dbReference>
<dbReference type="CDD" id="cd06223">
    <property type="entry name" value="PRTases_typeI"/>
    <property type="match status" value="1"/>
</dbReference>
<dbReference type="HAMAP" id="MF_01208">
    <property type="entry name" value="PyrE"/>
    <property type="match status" value="1"/>
</dbReference>
<keyword evidence="5" id="KW-0665">Pyrimidine biosynthesis</keyword>
<protein>
    <recommendedName>
        <fullName evidence="2">orotate phosphoribosyltransferase</fullName>
        <ecNumber evidence="2">2.4.2.10</ecNumber>
    </recommendedName>
</protein>
<keyword evidence="4" id="KW-0808">Transferase</keyword>
<dbReference type="Gene3D" id="3.40.50.2020">
    <property type="match status" value="1"/>
</dbReference>
<keyword evidence="3" id="KW-0328">Glycosyltransferase</keyword>
<dbReference type="NCBIfam" id="TIGR00336">
    <property type="entry name" value="pyrE"/>
    <property type="match status" value="1"/>
</dbReference>
<feature type="domain" description="PDZ" evidence="6">
    <location>
        <begin position="96"/>
        <end position="172"/>
    </location>
</feature>
<dbReference type="GO" id="GO:0044205">
    <property type="term" value="P:'de novo' UMP biosynthetic process"/>
    <property type="evidence" value="ECO:0007669"/>
    <property type="project" value="UniProtKB-UniPathway"/>
</dbReference>